<dbReference type="BioCyc" id="IAGG583356:GHAH-1341-MONOMER"/>
<dbReference type="SUPFAM" id="SSF47240">
    <property type="entry name" value="Ferritin-like"/>
    <property type="match status" value="1"/>
</dbReference>
<sequence>MIVIDPVCGMEIDTSKAKYKSIYKGKIYYFCSEKCKKEFEANPEYFIVHGPRGHM</sequence>
<dbReference type="InterPro" id="IPR009078">
    <property type="entry name" value="Ferritin-like_SF"/>
</dbReference>
<dbReference type="KEGG" id="iag:Igag_1358"/>
<dbReference type="GO" id="GO:0016491">
    <property type="term" value="F:oxidoreductase activity"/>
    <property type="evidence" value="ECO:0007669"/>
    <property type="project" value="InterPro"/>
</dbReference>
<evidence type="ECO:0000313" key="3">
    <source>
        <dbReference type="Proteomes" id="UP000001304"/>
    </source>
</evidence>
<dbReference type="InterPro" id="IPR007029">
    <property type="entry name" value="YHS_dom"/>
</dbReference>
<dbReference type="STRING" id="583356.Igag_1358"/>
<dbReference type="Pfam" id="PF04945">
    <property type="entry name" value="YHS"/>
    <property type="match status" value="1"/>
</dbReference>
<dbReference type="InterPro" id="IPR011017">
    <property type="entry name" value="TRASH_dom"/>
</dbReference>
<evidence type="ECO:0000259" key="1">
    <source>
        <dbReference type="SMART" id="SM00746"/>
    </source>
</evidence>
<keyword evidence="3" id="KW-1185">Reference proteome</keyword>
<dbReference type="AlphaFoldDB" id="E0SQ30"/>
<proteinExistence type="predicted"/>
<reference evidence="2 3" key="1">
    <citation type="journal article" date="2010" name="Stand. Genomic Sci.">
        <title>Complete genome sequence of Ignisphaera aggregans type strain (AQ1.S1).</title>
        <authorList>
            <person name="Goker M."/>
            <person name="Held B."/>
            <person name="Lapidus A."/>
            <person name="Nolan M."/>
            <person name="Spring S."/>
            <person name="Yasawong M."/>
            <person name="Lucas S."/>
            <person name="Glavina Del Rio T."/>
            <person name="Tice H."/>
            <person name="Cheng J.F."/>
            <person name="Goodwin L."/>
            <person name="Tapia R."/>
            <person name="Pitluck S."/>
            <person name="Liolios K."/>
            <person name="Ivanova N."/>
            <person name="Mavromatis K."/>
            <person name="Mikhailova N."/>
            <person name="Pati A."/>
            <person name="Chen A."/>
            <person name="Palaniappan K."/>
            <person name="Brambilla E."/>
            <person name="Land M."/>
            <person name="Hauser L."/>
            <person name="Chang Y.J."/>
            <person name="Jeffries C.D."/>
            <person name="Brettin T."/>
            <person name="Detter J.C."/>
            <person name="Han C."/>
            <person name="Rohde M."/>
            <person name="Sikorski J."/>
            <person name="Woyke T."/>
            <person name="Bristow J."/>
            <person name="Eisen J.A."/>
            <person name="Markowitz V."/>
            <person name="Hugenholtz P."/>
            <person name="Kyrpides N.C."/>
            <person name="Klenk H.P."/>
        </authorList>
    </citation>
    <scope>NUCLEOTIDE SEQUENCE [LARGE SCALE GENOMIC DNA]</scope>
    <source>
        <strain evidence="3">DSM 17230 / JCM 13409 / AQ1.S1</strain>
    </source>
</reference>
<dbReference type="EMBL" id="CP002098">
    <property type="protein sequence ID" value="ADM28161.1"/>
    <property type="molecule type" value="Genomic_DNA"/>
</dbReference>
<dbReference type="HOGENOM" id="CLU_185152_1_0_2"/>
<protein>
    <submittedName>
        <fullName evidence="2">YHS domain protein</fullName>
    </submittedName>
</protein>
<dbReference type="InterPro" id="IPR012348">
    <property type="entry name" value="RNR-like"/>
</dbReference>
<dbReference type="Gene3D" id="1.10.620.20">
    <property type="entry name" value="Ribonucleotide Reductase, subunit A"/>
    <property type="match status" value="1"/>
</dbReference>
<accession>E0SQ30</accession>
<dbReference type="Proteomes" id="UP000001304">
    <property type="component" value="Chromosome"/>
</dbReference>
<feature type="domain" description="TRASH" evidence="1">
    <location>
        <begin position="5"/>
        <end position="43"/>
    </location>
</feature>
<dbReference type="SMART" id="SM00746">
    <property type="entry name" value="TRASH"/>
    <property type="match status" value="1"/>
</dbReference>
<name>E0SQ30_IGNAA</name>
<gene>
    <name evidence="2" type="ordered locus">Igag_1358</name>
</gene>
<organism evidence="2 3">
    <name type="scientific">Ignisphaera aggregans (strain DSM 17230 / JCM 13409 / AQ1.S1)</name>
    <dbReference type="NCBI Taxonomy" id="583356"/>
    <lineage>
        <taxon>Archaea</taxon>
        <taxon>Thermoproteota</taxon>
        <taxon>Thermoprotei</taxon>
        <taxon>Desulfurococcales</taxon>
        <taxon>Desulfurococcaceae</taxon>
        <taxon>Ignisphaera</taxon>
    </lineage>
</organism>
<evidence type="ECO:0000313" key="2">
    <source>
        <dbReference type="EMBL" id="ADM28161.1"/>
    </source>
</evidence>